<evidence type="ECO:0000256" key="6">
    <source>
        <dbReference type="ARBA" id="ARBA00022679"/>
    </source>
</evidence>
<evidence type="ECO:0000256" key="8">
    <source>
        <dbReference type="ARBA" id="ARBA00022741"/>
    </source>
</evidence>
<gene>
    <name evidence="17" type="primary">cssS_2</name>
    <name evidence="17" type="ORF">CSC2_24540</name>
</gene>
<evidence type="ECO:0000256" key="11">
    <source>
        <dbReference type="ARBA" id="ARBA00022989"/>
    </source>
</evidence>
<keyword evidence="18" id="KW-1185">Reference proteome</keyword>
<evidence type="ECO:0000256" key="10">
    <source>
        <dbReference type="ARBA" id="ARBA00022840"/>
    </source>
</evidence>
<evidence type="ECO:0000256" key="3">
    <source>
        <dbReference type="ARBA" id="ARBA00012438"/>
    </source>
</evidence>
<evidence type="ECO:0000256" key="1">
    <source>
        <dbReference type="ARBA" id="ARBA00000085"/>
    </source>
</evidence>
<evidence type="ECO:0000256" key="5">
    <source>
        <dbReference type="ARBA" id="ARBA00022553"/>
    </source>
</evidence>
<feature type="transmembrane region" description="Helical" evidence="14">
    <location>
        <begin position="6"/>
        <end position="29"/>
    </location>
</feature>
<dbReference type="Gene3D" id="3.30.565.10">
    <property type="entry name" value="Histidine kinase-like ATPase, C-terminal domain"/>
    <property type="match status" value="1"/>
</dbReference>
<evidence type="ECO:0000259" key="16">
    <source>
        <dbReference type="PROSITE" id="PS50885"/>
    </source>
</evidence>
<keyword evidence="7 14" id="KW-0812">Transmembrane</keyword>
<keyword evidence="12" id="KW-0902">Two-component regulatory system</keyword>
<feature type="transmembrane region" description="Helical" evidence="14">
    <location>
        <begin position="169"/>
        <end position="191"/>
    </location>
</feature>
<comment type="caution">
    <text evidence="17">The sequence shown here is derived from an EMBL/GenBank/DDBJ whole genome shotgun (WGS) entry which is preliminary data.</text>
</comment>
<dbReference type="SUPFAM" id="SSF55874">
    <property type="entry name" value="ATPase domain of HSP90 chaperone/DNA topoisomerase II/histidine kinase"/>
    <property type="match status" value="1"/>
</dbReference>
<dbReference type="Gene3D" id="6.10.340.10">
    <property type="match status" value="1"/>
</dbReference>
<dbReference type="EC" id="2.7.13.3" evidence="3"/>
<dbReference type="CDD" id="cd00082">
    <property type="entry name" value="HisKA"/>
    <property type="match status" value="1"/>
</dbReference>
<dbReference type="InterPro" id="IPR036890">
    <property type="entry name" value="HATPase_C_sf"/>
</dbReference>
<dbReference type="InterPro" id="IPR050398">
    <property type="entry name" value="HssS/ArlS-like"/>
</dbReference>
<dbReference type="SMART" id="SM00387">
    <property type="entry name" value="HATPase_c"/>
    <property type="match status" value="1"/>
</dbReference>
<dbReference type="SUPFAM" id="SSF158472">
    <property type="entry name" value="HAMP domain-like"/>
    <property type="match status" value="1"/>
</dbReference>
<name>A0ABQ1EAV2_9CLOT</name>
<evidence type="ECO:0000256" key="12">
    <source>
        <dbReference type="ARBA" id="ARBA00023012"/>
    </source>
</evidence>
<dbReference type="SMART" id="SM00304">
    <property type="entry name" value="HAMP"/>
    <property type="match status" value="1"/>
</dbReference>
<dbReference type="PANTHER" id="PTHR45528:SF1">
    <property type="entry name" value="SENSOR HISTIDINE KINASE CPXA"/>
    <property type="match status" value="1"/>
</dbReference>
<reference evidence="17 18" key="1">
    <citation type="journal article" date="2021" name="Int. J. Syst. Evol. Microbiol.">
        <title>Clostridium zeae sp. nov., isolated from corn silage.</title>
        <authorList>
            <person name="Kobayashi H."/>
            <person name="Tanizawa Y."/>
            <person name="Yagura M."/>
            <person name="Sakamoto M."/>
            <person name="Ohkuma M."/>
            <person name="Tohno M."/>
        </authorList>
    </citation>
    <scope>NUCLEOTIDE SEQUENCE [LARGE SCALE GENOMIC DNA]</scope>
    <source>
        <strain evidence="17 18">CSC2</strain>
    </source>
</reference>
<evidence type="ECO:0000256" key="2">
    <source>
        <dbReference type="ARBA" id="ARBA00004651"/>
    </source>
</evidence>
<evidence type="ECO:0000256" key="13">
    <source>
        <dbReference type="ARBA" id="ARBA00023136"/>
    </source>
</evidence>
<dbReference type="RefSeq" id="WP_206870211.1">
    <property type="nucleotide sequence ID" value="NZ_BMBA01000002.1"/>
</dbReference>
<evidence type="ECO:0000256" key="4">
    <source>
        <dbReference type="ARBA" id="ARBA00022475"/>
    </source>
</evidence>
<dbReference type="PANTHER" id="PTHR45528">
    <property type="entry name" value="SENSOR HISTIDINE KINASE CPXA"/>
    <property type="match status" value="1"/>
</dbReference>
<feature type="domain" description="Histidine kinase" evidence="15">
    <location>
        <begin position="249"/>
        <end position="450"/>
    </location>
</feature>
<keyword evidence="9 17" id="KW-0418">Kinase</keyword>
<dbReference type="GO" id="GO:0016301">
    <property type="term" value="F:kinase activity"/>
    <property type="evidence" value="ECO:0007669"/>
    <property type="project" value="UniProtKB-KW"/>
</dbReference>
<accession>A0ABQ1EAV2</accession>
<keyword evidence="13 14" id="KW-0472">Membrane</keyword>
<feature type="domain" description="HAMP" evidence="16">
    <location>
        <begin position="189"/>
        <end position="241"/>
    </location>
</feature>
<dbReference type="InterPro" id="IPR003660">
    <property type="entry name" value="HAMP_dom"/>
</dbReference>
<evidence type="ECO:0000313" key="17">
    <source>
        <dbReference type="EMBL" id="GFZ31928.1"/>
    </source>
</evidence>
<dbReference type="PROSITE" id="PS50885">
    <property type="entry name" value="HAMP"/>
    <property type="match status" value="1"/>
</dbReference>
<dbReference type="CDD" id="cd06225">
    <property type="entry name" value="HAMP"/>
    <property type="match status" value="1"/>
</dbReference>
<comment type="subcellular location">
    <subcellularLocation>
        <location evidence="2">Cell membrane</location>
        <topology evidence="2">Multi-pass membrane protein</topology>
    </subcellularLocation>
</comment>
<dbReference type="Proteomes" id="UP000663802">
    <property type="component" value="Unassembled WGS sequence"/>
</dbReference>
<keyword evidence="10" id="KW-0067">ATP-binding</keyword>
<evidence type="ECO:0000256" key="9">
    <source>
        <dbReference type="ARBA" id="ARBA00022777"/>
    </source>
</evidence>
<keyword evidence="4" id="KW-1003">Cell membrane</keyword>
<sequence length="456" mass="52764">MKNKSLTFQVWAVSAGIIAGVFICLVLYFNISISSFFTDETYKTIELAQDTFLQSKNKDKNLELEEINAENIGMIQDTRSVTQVVYPYQNLNIIKRFSRSSLTNDLMKIIEKETRTQSETSKRYEYKLSSGRLYYVIKKTNFEGKDSYLISFMMDTYRNKLVKDVTEKLIVGGIIAIMISLMVSMAFSNYITAPIKFLESRVKRIAKQDWYDSLKLERGDELGGLAESIEDMRIQLIKRDEWRQNMLQQVSHELKTPVMVIRNYVQAVEDGIYPNGTLQGTMKVIDEEAIMLQKRIKDLLQLSKLEYINSKPVKNQLYSLCDVISDVFYKIKANNMELQWDIETLEDAFTLGDKEQFTIVLENLLDNASRYAKKKVEVSLYIQQEKYTIRIYNDGEKIDEKDFESLFLPFTKGKNGKYGLGLSIVKEIVQYHGANIQAKNEHNGVAFYISGIKNVE</sequence>
<evidence type="ECO:0000259" key="15">
    <source>
        <dbReference type="PROSITE" id="PS50109"/>
    </source>
</evidence>
<keyword evidence="5" id="KW-0597">Phosphoprotein</keyword>
<dbReference type="Pfam" id="PF02518">
    <property type="entry name" value="HATPase_c"/>
    <property type="match status" value="1"/>
</dbReference>
<protein>
    <recommendedName>
        <fullName evidence="3">histidine kinase</fullName>
        <ecNumber evidence="3">2.7.13.3</ecNumber>
    </recommendedName>
</protein>
<organism evidence="17 18">
    <name type="scientific">Clostridium zeae</name>
    <dbReference type="NCBI Taxonomy" id="2759022"/>
    <lineage>
        <taxon>Bacteria</taxon>
        <taxon>Bacillati</taxon>
        <taxon>Bacillota</taxon>
        <taxon>Clostridia</taxon>
        <taxon>Eubacteriales</taxon>
        <taxon>Clostridiaceae</taxon>
        <taxon>Clostridium</taxon>
    </lineage>
</organism>
<dbReference type="PROSITE" id="PS50109">
    <property type="entry name" value="HIS_KIN"/>
    <property type="match status" value="1"/>
</dbReference>
<dbReference type="InterPro" id="IPR003594">
    <property type="entry name" value="HATPase_dom"/>
</dbReference>
<dbReference type="InterPro" id="IPR005467">
    <property type="entry name" value="His_kinase_dom"/>
</dbReference>
<keyword evidence="6" id="KW-0808">Transferase</keyword>
<keyword evidence="11 14" id="KW-1133">Transmembrane helix</keyword>
<dbReference type="Gene3D" id="1.10.287.130">
    <property type="match status" value="1"/>
</dbReference>
<dbReference type="EMBL" id="BMBA01000002">
    <property type="protein sequence ID" value="GFZ31928.1"/>
    <property type="molecule type" value="Genomic_DNA"/>
</dbReference>
<dbReference type="InterPro" id="IPR036097">
    <property type="entry name" value="HisK_dim/P_sf"/>
</dbReference>
<keyword evidence="8" id="KW-0547">Nucleotide-binding</keyword>
<evidence type="ECO:0000256" key="7">
    <source>
        <dbReference type="ARBA" id="ARBA00022692"/>
    </source>
</evidence>
<dbReference type="Pfam" id="PF00672">
    <property type="entry name" value="HAMP"/>
    <property type="match status" value="1"/>
</dbReference>
<proteinExistence type="predicted"/>
<dbReference type="Pfam" id="PF00512">
    <property type="entry name" value="HisKA"/>
    <property type="match status" value="1"/>
</dbReference>
<comment type="catalytic activity">
    <reaction evidence="1">
        <text>ATP + protein L-histidine = ADP + protein N-phospho-L-histidine.</text>
        <dbReference type="EC" id="2.7.13.3"/>
    </reaction>
</comment>
<evidence type="ECO:0000313" key="18">
    <source>
        <dbReference type="Proteomes" id="UP000663802"/>
    </source>
</evidence>
<evidence type="ECO:0000256" key="14">
    <source>
        <dbReference type="SAM" id="Phobius"/>
    </source>
</evidence>
<dbReference type="InterPro" id="IPR003661">
    <property type="entry name" value="HisK_dim/P_dom"/>
</dbReference>
<dbReference type="SMART" id="SM00388">
    <property type="entry name" value="HisKA"/>
    <property type="match status" value="1"/>
</dbReference>
<dbReference type="SUPFAM" id="SSF47384">
    <property type="entry name" value="Homodimeric domain of signal transducing histidine kinase"/>
    <property type="match status" value="1"/>
</dbReference>